<dbReference type="Gene3D" id="3.40.720.10">
    <property type="entry name" value="Alkaline Phosphatase, subunit A"/>
    <property type="match status" value="1"/>
</dbReference>
<dbReference type="SMART" id="SM00098">
    <property type="entry name" value="alkPPc"/>
    <property type="match status" value="1"/>
</dbReference>
<dbReference type="RefSeq" id="WP_309039294.1">
    <property type="nucleotide sequence ID" value="NZ_JAVIFY010000010.1"/>
</dbReference>
<dbReference type="CDD" id="cd16012">
    <property type="entry name" value="ALP"/>
    <property type="match status" value="1"/>
</dbReference>
<evidence type="ECO:0000256" key="1">
    <source>
        <dbReference type="ARBA" id="ARBA00022553"/>
    </source>
</evidence>
<dbReference type="Pfam" id="PF23657">
    <property type="entry name" value="DUF7151"/>
    <property type="match status" value="1"/>
</dbReference>
<dbReference type="Pfam" id="PF00245">
    <property type="entry name" value="Alk_phosphatase"/>
    <property type="match status" value="1"/>
</dbReference>
<evidence type="ECO:0000256" key="2">
    <source>
        <dbReference type="RuleBase" id="RU003946"/>
    </source>
</evidence>
<dbReference type="EC" id="3.1.3.1" evidence="4"/>
<comment type="similarity">
    <text evidence="2">Belongs to the alkaline phosphatase family.</text>
</comment>
<dbReference type="InterPro" id="IPR018247">
    <property type="entry name" value="EF_Hand_1_Ca_BS"/>
</dbReference>
<dbReference type="PRINTS" id="PR00113">
    <property type="entry name" value="ALKPHPHTASE"/>
</dbReference>
<dbReference type="EMBL" id="JAVIFY010000010">
    <property type="protein sequence ID" value="MDQ9092807.1"/>
    <property type="molecule type" value="Genomic_DNA"/>
</dbReference>
<dbReference type="GO" id="GO:0004035">
    <property type="term" value="F:alkaline phosphatase activity"/>
    <property type="evidence" value="ECO:0007669"/>
    <property type="project" value="UniProtKB-EC"/>
</dbReference>
<dbReference type="InterPro" id="IPR055575">
    <property type="entry name" value="DUF7151"/>
</dbReference>
<evidence type="ECO:0000259" key="3">
    <source>
        <dbReference type="Pfam" id="PF23657"/>
    </source>
</evidence>
<evidence type="ECO:0000313" key="4">
    <source>
        <dbReference type="EMBL" id="MDQ9092807.1"/>
    </source>
</evidence>
<protein>
    <submittedName>
        <fullName evidence="4">Alkaline phosphatase</fullName>
        <ecNumber evidence="4">3.1.3.1</ecNumber>
    </submittedName>
</protein>
<proteinExistence type="inferred from homology"/>
<name>A0ABU1BEY2_PSEHA</name>
<dbReference type="SUPFAM" id="SSF53649">
    <property type="entry name" value="Alkaline phosphatase-like"/>
    <property type="match status" value="1"/>
</dbReference>
<accession>A0ABU1BEY2</accession>
<dbReference type="PANTHER" id="PTHR11596">
    <property type="entry name" value="ALKALINE PHOSPHATASE"/>
    <property type="match status" value="1"/>
</dbReference>
<evidence type="ECO:0000313" key="5">
    <source>
        <dbReference type="Proteomes" id="UP001226574"/>
    </source>
</evidence>
<organism evidence="4 5">
    <name type="scientific">Pseudoalteromonas haloplanktis</name>
    <name type="common">Alteromonas haloplanktis</name>
    <dbReference type="NCBI Taxonomy" id="228"/>
    <lineage>
        <taxon>Bacteria</taxon>
        <taxon>Pseudomonadati</taxon>
        <taxon>Pseudomonadota</taxon>
        <taxon>Gammaproteobacteria</taxon>
        <taxon>Alteromonadales</taxon>
        <taxon>Pseudoalteromonadaceae</taxon>
        <taxon>Pseudoalteromonas</taxon>
    </lineage>
</organism>
<gene>
    <name evidence="4" type="ORF">RC083_14520</name>
</gene>
<dbReference type="PANTHER" id="PTHR11596:SF5">
    <property type="entry name" value="ALKALINE PHOSPHATASE"/>
    <property type="match status" value="1"/>
</dbReference>
<dbReference type="PROSITE" id="PS51257">
    <property type="entry name" value="PROKAR_LIPOPROTEIN"/>
    <property type="match status" value="1"/>
</dbReference>
<feature type="domain" description="DUF7151" evidence="3">
    <location>
        <begin position="36"/>
        <end position="72"/>
    </location>
</feature>
<sequence>MKKLNLISLAVVVALAGCSDDDDKIDSLTVENAITVGSEQCINGGIETLTGEDTNQNGELDADEVTATSVVCNDPATSLNAQQLAPLTTNTWFKEAKTKLATSQDNIANIITESGKAKNVILFVGDGMGISTVTAARILAGQLQGKMGEEHQLSFETLPFSGFAKTYNVDAQTPDSAGTMTAMVSGVKTDVGVIGIDEAVVNGNCSSGKGHELITSLELAEIAGKSTGIISTARITHATPAAAYAKAANRNWEDISDMPESEAANCEDIASQLVNFEKNLETRFAGVDVDGIEVVMGGGRRHFLPKDASFNSADAVSSVEGDRTDGRDLTAEWQAKYPNGQYVMDQASFDAIDVVNTKQVFGLFNESHMQYEADRSNDIAGEPSLSEMTAKALDVLDNNDKGFFLTVEAGRIDHAHHAGNAYNALNDTIELSKAVQVALDKTSIEDTLIIVTADHSHVFTIAGYPKRGNPILGKVVAVGETEPSLAADNMPYTTVGYTNGGGFRDLGEETDADAGYNFAPVTGRVDLTDINTQSPGFHQEALVPLSSETHAGEDVGVYARGPGAHLVTGTNEQSFIFHVMDYAADLVQQADDKVAN</sequence>
<dbReference type="InterPro" id="IPR017850">
    <property type="entry name" value="Alkaline_phosphatase_core_sf"/>
</dbReference>
<comment type="caution">
    <text evidence="4">The sequence shown here is derived from an EMBL/GenBank/DDBJ whole genome shotgun (WGS) entry which is preliminary data.</text>
</comment>
<dbReference type="Proteomes" id="UP001226574">
    <property type="component" value="Unassembled WGS sequence"/>
</dbReference>
<reference evidence="4 5" key="1">
    <citation type="submission" date="2023-08" db="EMBL/GenBank/DDBJ databases">
        <title>Pseudoalteromonas haloplanktis LL1 genome.</title>
        <authorList>
            <person name="Wu S."/>
        </authorList>
    </citation>
    <scope>NUCLEOTIDE SEQUENCE [LARGE SCALE GENOMIC DNA]</scope>
    <source>
        <strain evidence="4 5">LL1</strain>
    </source>
</reference>
<keyword evidence="5" id="KW-1185">Reference proteome</keyword>
<dbReference type="InterPro" id="IPR001952">
    <property type="entry name" value="Alkaline_phosphatase"/>
</dbReference>
<dbReference type="PROSITE" id="PS00018">
    <property type="entry name" value="EF_HAND_1"/>
    <property type="match status" value="1"/>
</dbReference>
<keyword evidence="1" id="KW-0597">Phosphoprotein</keyword>
<keyword evidence="4" id="KW-0378">Hydrolase</keyword>